<dbReference type="HAMAP" id="MF_01463_B">
    <property type="entry name" value="SecD_B"/>
    <property type="match status" value="1"/>
</dbReference>
<keyword evidence="6 9" id="KW-1133">Transmembrane helix</keyword>
<evidence type="ECO:0000256" key="4">
    <source>
        <dbReference type="ARBA" id="ARBA00022692"/>
    </source>
</evidence>
<evidence type="ECO:0000313" key="14">
    <source>
        <dbReference type="Proteomes" id="UP000001296"/>
    </source>
</evidence>
<evidence type="ECO:0000259" key="11">
    <source>
        <dbReference type="Pfam" id="PF21760"/>
    </source>
</evidence>
<dbReference type="InterPro" id="IPR005791">
    <property type="entry name" value="SecD"/>
</dbReference>
<feature type="transmembrane region" description="Helical" evidence="9">
    <location>
        <begin position="499"/>
        <end position="519"/>
    </location>
</feature>
<organism evidence="13 14">
    <name type="scientific">Winmispira thermophila (strain ATCC 49972 / DSM 6192 / RI 19.B1)</name>
    <name type="common">Spirochaeta thermophila</name>
    <dbReference type="NCBI Taxonomy" id="665571"/>
    <lineage>
        <taxon>Bacteria</taxon>
        <taxon>Pseudomonadati</taxon>
        <taxon>Spirochaetota</taxon>
        <taxon>Spirochaetia</taxon>
        <taxon>Winmispirales</taxon>
        <taxon>Winmispiraceae</taxon>
        <taxon>Winmispira</taxon>
    </lineage>
</organism>
<dbReference type="PANTHER" id="PTHR30081:SF1">
    <property type="entry name" value="PROTEIN TRANSLOCASE SUBUNIT SECD"/>
    <property type="match status" value="1"/>
</dbReference>
<evidence type="ECO:0000256" key="7">
    <source>
        <dbReference type="ARBA" id="ARBA00023010"/>
    </source>
</evidence>
<dbReference type="FunFam" id="1.20.1640.10:FF:000004">
    <property type="entry name" value="Protein translocase subunit SecD"/>
    <property type="match status" value="1"/>
</dbReference>
<dbReference type="RefSeq" id="WP_013314724.1">
    <property type="nucleotide sequence ID" value="NC_014484.1"/>
</dbReference>
<keyword evidence="8 9" id="KW-0472">Membrane</keyword>
<dbReference type="Pfam" id="PF22599">
    <property type="entry name" value="SecDF_P1_head"/>
    <property type="match status" value="1"/>
</dbReference>
<dbReference type="eggNOG" id="COG0342">
    <property type="taxonomic scope" value="Bacteria"/>
</dbReference>
<keyword evidence="4 9" id="KW-0812">Transmembrane</keyword>
<evidence type="ECO:0000259" key="10">
    <source>
        <dbReference type="Pfam" id="PF02355"/>
    </source>
</evidence>
<feature type="transmembrane region" description="Helical" evidence="9">
    <location>
        <begin position="531"/>
        <end position="554"/>
    </location>
</feature>
<evidence type="ECO:0000256" key="6">
    <source>
        <dbReference type="ARBA" id="ARBA00022989"/>
    </source>
</evidence>
<feature type="transmembrane region" description="Helical" evidence="9">
    <location>
        <begin position="431"/>
        <end position="451"/>
    </location>
</feature>
<dbReference type="InterPro" id="IPR048634">
    <property type="entry name" value="SecD_SecF_C"/>
</dbReference>
<feature type="transmembrane region" description="Helical" evidence="9">
    <location>
        <begin position="457"/>
        <end position="478"/>
    </location>
</feature>
<keyword evidence="2 9" id="KW-0813">Transport</keyword>
<comment type="subunit">
    <text evidence="9">Forms a complex with SecF. Part of the essential Sec protein translocation apparatus which comprises SecA, SecYEG and auxiliary proteins SecDF. Other proteins may also be involved.</text>
</comment>
<dbReference type="NCBIfam" id="TIGR01129">
    <property type="entry name" value="secD"/>
    <property type="match status" value="1"/>
</dbReference>
<dbReference type="NCBIfam" id="TIGR00916">
    <property type="entry name" value="2A0604s01"/>
    <property type="match status" value="1"/>
</dbReference>
<dbReference type="Pfam" id="PF21760">
    <property type="entry name" value="SecD_1st"/>
    <property type="match status" value="1"/>
</dbReference>
<dbReference type="EMBL" id="CP001698">
    <property type="protein sequence ID" value="ADN02885.1"/>
    <property type="molecule type" value="Genomic_DNA"/>
</dbReference>
<dbReference type="AlphaFoldDB" id="E0RQA9"/>
<evidence type="ECO:0000313" key="13">
    <source>
        <dbReference type="EMBL" id="ADN02885.1"/>
    </source>
</evidence>
<feature type="domain" description="Protein translocase subunit SecDF P1" evidence="11">
    <location>
        <begin position="175"/>
        <end position="234"/>
    </location>
</feature>
<dbReference type="InterPro" id="IPR055344">
    <property type="entry name" value="SecD_SecF_C_bact"/>
</dbReference>
<evidence type="ECO:0000256" key="1">
    <source>
        <dbReference type="ARBA" id="ARBA00004651"/>
    </source>
</evidence>
<comment type="similarity">
    <text evidence="9">Belongs to the SecD/SecF family. SecD subfamily.</text>
</comment>
<dbReference type="Proteomes" id="UP000001296">
    <property type="component" value="Chromosome"/>
</dbReference>
<evidence type="ECO:0000256" key="3">
    <source>
        <dbReference type="ARBA" id="ARBA00022475"/>
    </source>
</evidence>
<feature type="transmembrane region" description="Helical" evidence="9">
    <location>
        <begin position="7"/>
        <end position="30"/>
    </location>
</feature>
<accession>E0RQA9</accession>
<dbReference type="Gene3D" id="3.30.1360.200">
    <property type="match status" value="1"/>
</dbReference>
<comment type="function">
    <text evidence="9">Part of the Sec protein translocase complex. Interacts with the SecYEG preprotein conducting channel. SecDF uses the proton motive force (PMF) to complete protein translocation after the ATP-dependent function of SecA.</text>
</comment>
<protein>
    <recommendedName>
        <fullName evidence="9">Protein translocase subunit SecD</fullName>
    </recommendedName>
</protein>
<dbReference type="Pfam" id="PF02355">
    <property type="entry name" value="SecD_SecF_C"/>
    <property type="match status" value="1"/>
</dbReference>
<evidence type="ECO:0000259" key="12">
    <source>
        <dbReference type="Pfam" id="PF22599"/>
    </source>
</evidence>
<keyword evidence="9" id="KW-0997">Cell inner membrane</keyword>
<dbReference type="GO" id="GO:0015450">
    <property type="term" value="F:protein-transporting ATPase activity"/>
    <property type="evidence" value="ECO:0007669"/>
    <property type="project" value="InterPro"/>
</dbReference>
<dbReference type="KEGG" id="sta:STHERM_c19500"/>
<dbReference type="Gene3D" id="1.20.1640.10">
    <property type="entry name" value="Multidrug efflux transporter AcrB transmembrane domain"/>
    <property type="match status" value="1"/>
</dbReference>
<dbReference type="PANTHER" id="PTHR30081">
    <property type="entry name" value="PROTEIN-EXPORT MEMBRANE PROTEIN SEC"/>
    <property type="match status" value="1"/>
</dbReference>
<gene>
    <name evidence="9" type="primary">secD</name>
    <name evidence="13" type="ordered locus">STHERM_c19500</name>
</gene>
<dbReference type="GO" id="GO:0006605">
    <property type="term" value="P:protein targeting"/>
    <property type="evidence" value="ECO:0007669"/>
    <property type="project" value="UniProtKB-UniRule"/>
</dbReference>
<reference evidence="13 14" key="2">
    <citation type="journal article" date="2010" name="J. Bacteriol.">
        <title>Genome sequence of the polysaccharide-degrading, thermophilic anaerobe Spirochaeta thermophila DSM 6192.</title>
        <authorList>
            <person name="Angelov A."/>
            <person name="Liebl S."/>
            <person name="Ballschmiter M."/>
            <person name="Bomeke M."/>
            <person name="Lehmann R."/>
            <person name="Liesegang H."/>
            <person name="Daniel R."/>
            <person name="Liebl W."/>
        </authorList>
    </citation>
    <scope>NUCLEOTIDE SEQUENCE [LARGE SCALE GENOMIC DNA]</scope>
    <source>
        <strain evidence="14">ATCC 49972 / DSM 6192 / RI 19.B1</strain>
    </source>
</reference>
<dbReference type="SUPFAM" id="SSF82866">
    <property type="entry name" value="Multidrug efflux transporter AcrB transmembrane domain"/>
    <property type="match status" value="1"/>
</dbReference>
<dbReference type="InterPro" id="IPR048631">
    <property type="entry name" value="SecD_1st"/>
</dbReference>
<keyword evidence="7 9" id="KW-0811">Translocation</keyword>
<keyword evidence="5 9" id="KW-0653">Protein transport</keyword>
<evidence type="ECO:0000256" key="8">
    <source>
        <dbReference type="ARBA" id="ARBA00023136"/>
    </source>
</evidence>
<feature type="transmembrane region" description="Helical" evidence="9">
    <location>
        <begin position="407"/>
        <end position="426"/>
    </location>
</feature>
<evidence type="ECO:0000256" key="9">
    <source>
        <dbReference type="HAMAP-Rule" id="MF_01463"/>
    </source>
</evidence>
<dbReference type="GO" id="GO:0065002">
    <property type="term" value="P:intracellular protein transmembrane transport"/>
    <property type="evidence" value="ECO:0007669"/>
    <property type="project" value="UniProtKB-UniRule"/>
</dbReference>
<dbReference type="PaxDb" id="665571-STHERM_c19500"/>
<feature type="domain" description="Protein export membrane protein SecD/SecF C-terminal" evidence="10">
    <location>
        <begin position="386"/>
        <end position="553"/>
    </location>
</feature>
<name>E0RQA9_WINT6</name>
<evidence type="ECO:0000256" key="5">
    <source>
        <dbReference type="ARBA" id="ARBA00022927"/>
    </source>
</evidence>
<evidence type="ECO:0000256" key="2">
    <source>
        <dbReference type="ARBA" id="ARBA00022448"/>
    </source>
</evidence>
<dbReference type="GO" id="GO:0043952">
    <property type="term" value="P:protein transport by the Sec complex"/>
    <property type="evidence" value="ECO:0007669"/>
    <property type="project" value="UniProtKB-UniRule"/>
</dbReference>
<dbReference type="HOGENOM" id="CLU_007894_4_3_12"/>
<feature type="domain" description="SecDF P1 head subdomain" evidence="12">
    <location>
        <begin position="285"/>
        <end position="385"/>
    </location>
</feature>
<comment type="subcellular location">
    <subcellularLocation>
        <location evidence="9">Cell inner membrane</location>
        <topology evidence="9">Multi-pass membrane protein</topology>
    </subcellularLocation>
    <subcellularLocation>
        <location evidence="1">Cell membrane</location>
        <topology evidence="1">Multi-pass membrane protein</topology>
    </subcellularLocation>
</comment>
<dbReference type="GO" id="GO:0005886">
    <property type="term" value="C:plasma membrane"/>
    <property type="evidence" value="ECO:0007669"/>
    <property type="project" value="UniProtKB-SubCell"/>
</dbReference>
<proteinExistence type="inferred from homology"/>
<dbReference type="InterPro" id="IPR022813">
    <property type="entry name" value="SecD/SecF_arch_bac"/>
</dbReference>
<dbReference type="Gene3D" id="3.30.70.3220">
    <property type="match status" value="1"/>
</dbReference>
<reference key="1">
    <citation type="submission" date="2009-08" db="EMBL/GenBank/DDBJ databases">
        <title>The genome sequence of Spirochaeta thermophila DSM6192.</title>
        <authorList>
            <person name="Angelov A."/>
            <person name="Mientus M."/>
            <person name="Wittenberg S."/>
            <person name="Lehmann R."/>
            <person name="Liesegang H."/>
            <person name="Daniel R."/>
            <person name="Liebl W."/>
        </authorList>
    </citation>
    <scope>NUCLEOTIDE SEQUENCE</scope>
    <source>
        <strain>DSM 6192</strain>
    </source>
</reference>
<keyword evidence="3 9" id="KW-1003">Cell membrane</keyword>
<dbReference type="InterPro" id="IPR054384">
    <property type="entry name" value="SecDF_P1_head"/>
</dbReference>
<sequence>MSKRARLLLVLFFMVIAGVFIYPTVKWYFFVPEEEKTVAQASVEEVRRYSQTKALEVLERLKQGVRENPDAELPEDLSFLVPYAKRNYRIAKESLPGTWTYQAVLSSFVDEKEALETIEDYFRARIISLKELRNRTLQLGLDLSGGLTVTLAPDFSSLAERLGHEPTDVERRDAVDRALEVLNNRIDRFGVTEPQIRKLEGNKILIEIPGDPDPTRVNSFLMGKGRLTFHIVDDETTQKLIEYQRQTGITDPAILAERVDFVPAGTKIAGYYTKDKYGVDKLVRSIAIYEEVGLDGTYLTSAQVSRDPLTGKPVVLFSLNSEGSDIFYKLTSANVDRSLAIVLDDKVKAYATIQEPIRGNVQITGFSTEEAQNISLILRTAALPVDLVIEDYEAVGASLGEDSIRRGVQAIVLGFALVVLFMILYYKGAGIVADIALLLNLFFMTALLSVFNFTLTLTSIAGVILTVGMAVDANVIIYERIKEELRLGKTPASAVKAGFSKAFWTIVDANVTTFIAAIFLSQVGRGPIQGFAVTLAIGIVSSMFTALVVSRLIFDYLVDQRKVKKLSISWRL</sequence>